<organism evidence="1 2">
    <name type="scientific">Candidatus Enterococcus moelleringii</name>
    <dbReference type="NCBI Taxonomy" id="2815325"/>
    <lineage>
        <taxon>Bacteria</taxon>
        <taxon>Bacillati</taxon>
        <taxon>Bacillota</taxon>
        <taxon>Bacilli</taxon>
        <taxon>Lactobacillales</taxon>
        <taxon>Enterococcaceae</taxon>
        <taxon>Enterococcus</taxon>
    </lineage>
</organism>
<evidence type="ECO:0000313" key="1">
    <source>
        <dbReference type="EMBL" id="MBO1305855.1"/>
    </source>
</evidence>
<protein>
    <recommendedName>
        <fullName evidence="3">HEAT repeat domain-containing protein</fullName>
    </recommendedName>
</protein>
<dbReference type="RefSeq" id="WP_207672782.1">
    <property type="nucleotide sequence ID" value="NZ_JAFREM010000011.1"/>
</dbReference>
<sequence>MEEEIKEVLASKDTKESLQRFRKLEARCVESKEMYQYWPLYLAGLQGKTSCNRARSFKLLMKTVKWDQQGQIDQHLPVILAILEDEKSIVVRQCVPYLEELLIQRPDLKTIVLEKLASLNLDKYKESMQHLIKRDIESLVNVVKGTSI</sequence>
<gene>
    <name evidence="1" type="ORF">JZO70_06775</name>
</gene>
<name>A0ABS3L8B9_9ENTE</name>
<dbReference type="EMBL" id="JAFREM010000011">
    <property type="protein sequence ID" value="MBO1305855.1"/>
    <property type="molecule type" value="Genomic_DNA"/>
</dbReference>
<evidence type="ECO:0000313" key="2">
    <source>
        <dbReference type="Proteomes" id="UP000664601"/>
    </source>
</evidence>
<keyword evidence="2" id="KW-1185">Reference proteome</keyword>
<proteinExistence type="predicted"/>
<evidence type="ECO:0008006" key="3">
    <source>
        <dbReference type="Google" id="ProtNLM"/>
    </source>
</evidence>
<comment type="caution">
    <text evidence="1">The sequence shown here is derived from an EMBL/GenBank/DDBJ whole genome shotgun (WGS) entry which is preliminary data.</text>
</comment>
<accession>A0ABS3L8B9</accession>
<reference evidence="1 2" key="1">
    <citation type="submission" date="2021-03" db="EMBL/GenBank/DDBJ databases">
        <title>Enterococcal diversity collection.</title>
        <authorList>
            <person name="Gilmore M.S."/>
            <person name="Schwartzman J."/>
            <person name="Van Tyne D."/>
            <person name="Martin M."/>
            <person name="Earl A.M."/>
            <person name="Manson A.L."/>
            <person name="Straub T."/>
            <person name="Salamzade R."/>
            <person name="Saavedra J."/>
            <person name="Lebreton F."/>
            <person name="Prichula J."/>
            <person name="Schaufler K."/>
            <person name="Gaca A."/>
            <person name="Sgardioli B."/>
            <person name="Wagenaar J."/>
            <person name="Strong T."/>
        </authorList>
    </citation>
    <scope>NUCLEOTIDE SEQUENCE [LARGE SCALE GENOMIC DNA]</scope>
    <source>
        <strain evidence="1 2">669A</strain>
    </source>
</reference>
<dbReference type="Proteomes" id="UP000664601">
    <property type="component" value="Unassembled WGS sequence"/>
</dbReference>